<dbReference type="PANTHER" id="PTHR22911">
    <property type="entry name" value="ACYL-MALONYL CONDENSING ENZYME-RELATED"/>
    <property type="match status" value="1"/>
</dbReference>
<dbReference type="InterPro" id="IPR000620">
    <property type="entry name" value="EamA_dom"/>
</dbReference>
<feature type="transmembrane region" description="Helical" evidence="2">
    <location>
        <begin position="216"/>
        <end position="235"/>
    </location>
</feature>
<dbReference type="EMBL" id="QHHU01000012">
    <property type="protein sequence ID" value="RSM46650.1"/>
    <property type="molecule type" value="Genomic_DNA"/>
</dbReference>
<feature type="transmembrane region" description="Helical" evidence="2">
    <location>
        <begin position="50"/>
        <end position="69"/>
    </location>
</feature>
<feature type="transmembrane region" description="Helical" evidence="2">
    <location>
        <begin position="135"/>
        <end position="154"/>
    </location>
</feature>
<evidence type="ECO:0000259" key="3">
    <source>
        <dbReference type="Pfam" id="PF00892"/>
    </source>
</evidence>
<evidence type="ECO:0000256" key="2">
    <source>
        <dbReference type="SAM" id="Phobius"/>
    </source>
</evidence>
<evidence type="ECO:0000313" key="5">
    <source>
        <dbReference type="Proteomes" id="UP000286716"/>
    </source>
</evidence>
<accession>A0A428WUE8</accession>
<evidence type="ECO:0000313" key="4">
    <source>
        <dbReference type="EMBL" id="RSM46650.1"/>
    </source>
</evidence>
<dbReference type="AlphaFoldDB" id="A0A428WUE8"/>
<feature type="transmembrane region" description="Helical" evidence="2">
    <location>
        <begin position="20"/>
        <end position="38"/>
    </location>
</feature>
<comment type="caution">
    <text evidence="4">The sequence shown here is derived from an EMBL/GenBank/DDBJ whole genome shotgun (WGS) entry which is preliminary data.</text>
</comment>
<reference evidence="4 5" key="1">
    <citation type="submission" date="2018-05" db="EMBL/GenBank/DDBJ databases">
        <title>Evolution of GPA BGCs.</title>
        <authorList>
            <person name="Waglechner N."/>
            <person name="Wright G.D."/>
        </authorList>
    </citation>
    <scope>NUCLEOTIDE SEQUENCE [LARGE SCALE GENOMIC DNA]</scope>
    <source>
        <strain evidence="4 5">DSM 5908</strain>
    </source>
</reference>
<organism evidence="4 5">
    <name type="scientific">Amycolatopsis balhimycina DSM 5908</name>
    <dbReference type="NCBI Taxonomy" id="1081091"/>
    <lineage>
        <taxon>Bacteria</taxon>
        <taxon>Bacillati</taxon>
        <taxon>Actinomycetota</taxon>
        <taxon>Actinomycetes</taxon>
        <taxon>Pseudonocardiales</taxon>
        <taxon>Pseudonocardiaceae</taxon>
        <taxon>Amycolatopsis</taxon>
    </lineage>
</organism>
<keyword evidence="2" id="KW-0812">Transmembrane</keyword>
<dbReference type="GO" id="GO:0016020">
    <property type="term" value="C:membrane"/>
    <property type="evidence" value="ECO:0007669"/>
    <property type="project" value="InterPro"/>
</dbReference>
<dbReference type="PANTHER" id="PTHR22911:SF135">
    <property type="entry name" value="BLR4310 PROTEIN"/>
    <property type="match status" value="1"/>
</dbReference>
<feature type="domain" description="EamA" evidence="3">
    <location>
        <begin position="161"/>
        <end position="287"/>
    </location>
</feature>
<protein>
    <submittedName>
        <fullName evidence="4">EamA/RhaT family transporter</fullName>
    </submittedName>
</protein>
<feature type="transmembrane region" description="Helical" evidence="2">
    <location>
        <begin position="160"/>
        <end position="179"/>
    </location>
</feature>
<feature type="domain" description="EamA" evidence="3">
    <location>
        <begin position="21"/>
        <end position="150"/>
    </location>
</feature>
<evidence type="ECO:0000256" key="1">
    <source>
        <dbReference type="ARBA" id="ARBA00007362"/>
    </source>
</evidence>
<gene>
    <name evidence="4" type="ORF">DMA12_10435</name>
</gene>
<dbReference type="Pfam" id="PF00892">
    <property type="entry name" value="EamA"/>
    <property type="match status" value="2"/>
</dbReference>
<comment type="similarity">
    <text evidence="1">Belongs to the EamA transporter family.</text>
</comment>
<name>A0A428WUE8_AMYBA</name>
<keyword evidence="2" id="KW-1133">Transmembrane helix</keyword>
<keyword evidence="2" id="KW-0472">Membrane</keyword>
<proteinExistence type="inferred from homology"/>
<keyword evidence="5" id="KW-1185">Reference proteome</keyword>
<feature type="transmembrane region" description="Helical" evidence="2">
    <location>
        <begin position="186"/>
        <end position="204"/>
    </location>
</feature>
<dbReference type="InterPro" id="IPR037185">
    <property type="entry name" value="EmrE-like"/>
</dbReference>
<feature type="transmembrane region" description="Helical" evidence="2">
    <location>
        <begin position="81"/>
        <end position="101"/>
    </location>
</feature>
<dbReference type="Proteomes" id="UP000286716">
    <property type="component" value="Unassembled WGS sequence"/>
</dbReference>
<sequence>MEPVVRDKTDAAHARRERVVGTLLMLGSATSFSTIGLFTRATTQPLGDVLFLRGVFGALAIWVVARVFTKQRMTDRANFRWPALTVAGLFTIGMTSLVGAYRLGGVVNVSVIYATIPIVVGLAQLLFFRRRPSPVFWVSGAGVVVGVAVMAGGGLTGGDLIGMALAFVMTVCVAGVILISRQHRDTPMLAASALACLLSSLLAAPFLTSDLFDPKGFAIAALFGIVTLGLGRVFLVVGSGRVPSRDAALIDVLDAPMTPVWTWLVLGEVPAVNGIAGGCVVILAVLLGVRYDRE</sequence>
<feature type="transmembrane region" description="Helical" evidence="2">
    <location>
        <begin position="107"/>
        <end position="128"/>
    </location>
</feature>
<feature type="transmembrane region" description="Helical" evidence="2">
    <location>
        <begin position="271"/>
        <end position="289"/>
    </location>
</feature>
<dbReference type="SUPFAM" id="SSF103481">
    <property type="entry name" value="Multidrug resistance efflux transporter EmrE"/>
    <property type="match status" value="2"/>
</dbReference>